<protein>
    <submittedName>
        <fullName evidence="2">ABC transporter permease</fullName>
    </submittedName>
</protein>
<reference evidence="2 3" key="1">
    <citation type="submission" date="2023-06" db="EMBL/GenBank/DDBJ databases">
        <title>Identification and characterization of horizontal gene transfer across gut microbiota members of farm animals based on homology search.</title>
        <authorList>
            <person name="Schwarzerova J."/>
            <person name="Nykrynova M."/>
            <person name="Jureckova K."/>
            <person name="Cejkova D."/>
            <person name="Rychlik I."/>
        </authorList>
    </citation>
    <scope>NUCLEOTIDE SEQUENCE [LARGE SCALE GENOMIC DNA]</scope>
    <source>
        <strain evidence="2 3">ET340</strain>
    </source>
</reference>
<keyword evidence="1" id="KW-0812">Transmembrane</keyword>
<dbReference type="Proteomes" id="UP001529380">
    <property type="component" value="Unassembled WGS sequence"/>
</dbReference>
<proteinExistence type="predicted"/>
<keyword evidence="1" id="KW-0472">Membrane</keyword>
<dbReference type="EMBL" id="JAUDCL010000058">
    <property type="protein sequence ID" value="MDM8202680.1"/>
    <property type="molecule type" value="Genomic_DNA"/>
</dbReference>
<name>A0ABT7UUV3_9FIRM</name>
<evidence type="ECO:0000256" key="1">
    <source>
        <dbReference type="SAM" id="Phobius"/>
    </source>
</evidence>
<gene>
    <name evidence="2" type="ORF">QUW08_15470</name>
</gene>
<evidence type="ECO:0000313" key="2">
    <source>
        <dbReference type="EMBL" id="MDM8202680.1"/>
    </source>
</evidence>
<comment type="caution">
    <text evidence="2">The sequence shown here is derived from an EMBL/GenBank/DDBJ whole genome shotgun (WGS) entry which is preliminary data.</text>
</comment>
<dbReference type="RefSeq" id="WP_289600894.1">
    <property type="nucleotide sequence ID" value="NZ_JAUDCL010000058.1"/>
</dbReference>
<organism evidence="2 3">
    <name type="scientific">Allofournierella massiliensis</name>
    <dbReference type="NCBI Taxonomy" id="1650663"/>
    <lineage>
        <taxon>Bacteria</taxon>
        <taxon>Bacillati</taxon>
        <taxon>Bacillota</taxon>
        <taxon>Clostridia</taxon>
        <taxon>Eubacteriales</taxon>
        <taxon>Oscillospiraceae</taxon>
        <taxon>Allofournierella</taxon>
    </lineage>
</organism>
<keyword evidence="3" id="KW-1185">Reference proteome</keyword>
<keyword evidence="1" id="KW-1133">Transmembrane helix</keyword>
<accession>A0ABT7UUV3</accession>
<sequence>MRRAVIGLAMLLLLLISIIGMRNANSLSQRCRSVSLRYRQPLTTETVSTAQQRQPGLTFWTQDSALIQTGLHQIQSNVLYYQGDAFLVLGQDCCSGELPALLDTSGCAISTALARELFGSEEVAGLSLLLEDSSFTVRGVFQSSELLALIPRNDAGFTAVELPYSEDARQDPAAWVDVQLAASGLPEPDWQLYTGLCSALVKILAWLPLTFAFVVLTFSALHKLASWTFPARDAVLFVVLLAVAAALPALLAVRPSWLIPSRWSDFSWWGQTAQTLGRRLETFLLAPGMGRDLAIKTGLLAQAGIGFLQCVLCELLRCTLRPNT</sequence>
<feature type="transmembrane region" description="Helical" evidence="1">
    <location>
        <begin position="203"/>
        <end position="222"/>
    </location>
</feature>
<feature type="transmembrane region" description="Helical" evidence="1">
    <location>
        <begin position="234"/>
        <end position="253"/>
    </location>
</feature>
<evidence type="ECO:0000313" key="3">
    <source>
        <dbReference type="Proteomes" id="UP001529380"/>
    </source>
</evidence>